<keyword evidence="6" id="KW-1185">Reference proteome</keyword>
<dbReference type="InterPro" id="IPR011611">
    <property type="entry name" value="PfkB_dom"/>
</dbReference>
<sequence length="338" mass="37942">MRKKKVLSFGELLLRISPAPKEQTDKQSMLVYVGGAEANVATALAGWDVPVKYFTVLPDNFMSKHMLHYLEYKGIYTSSILLQGDRVGLYYLERGADLKGQMVYDRDRSAFSELTTGTVDWDRVLHDVSWFNFSAITPALNQNLVDVCKEALDAASQKGITISVDLNYRSRLWKYGKQPIDVMTELVPYCDVIMGNIWSANTLLGIPVDEHIHDKKTKQAYLDHSKFTSEEIIKRYPKCHTVANTFRFDGAANHLLYYTSLFTEGKQFNSAEFTTKGVVDRSGSGDCFMAGLIYGLYNQHAPQDIIEYATAAAFGKLQEFGDATGQDELTVSKVVESV</sequence>
<feature type="domain" description="Carbohydrate kinase PfkB" evidence="4">
    <location>
        <begin position="4"/>
        <end position="325"/>
    </location>
</feature>
<organism evidence="5 6">
    <name type="scientific">Parasediminibacterium paludis</name>
    <dbReference type="NCBI Taxonomy" id="908966"/>
    <lineage>
        <taxon>Bacteria</taxon>
        <taxon>Pseudomonadati</taxon>
        <taxon>Bacteroidota</taxon>
        <taxon>Chitinophagia</taxon>
        <taxon>Chitinophagales</taxon>
        <taxon>Chitinophagaceae</taxon>
        <taxon>Parasediminibacterium</taxon>
    </lineage>
</organism>
<keyword evidence="3 5" id="KW-0418">Kinase</keyword>
<accession>A0ABV8PT56</accession>
<dbReference type="SUPFAM" id="SSF53613">
    <property type="entry name" value="Ribokinase-like"/>
    <property type="match status" value="1"/>
</dbReference>
<evidence type="ECO:0000313" key="5">
    <source>
        <dbReference type="EMBL" id="MFC4230348.1"/>
    </source>
</evidence>
<dbReference type="GO" id="GO:0016301">
    <property type="term" value="F:kinase activity"/>
    <property type="evidence" value="ECO:0007669"/>
    <property type="project" value="UniProtKB-KW"/>
</dbReference>
<proteinExistence type="inferred from homology"/>
<dbReference type="InterPro" id="IPR029056">
    <property type="entry name" value="Ribokinase-like"/>
</dbReference>
<dbReference type="InterPro" id="IPR052700">
    <property type="entry name" value="Carb_kinase_PfkB-like"/>
</dbReference>
<dbReference type="Proteomes" id="UP001595906">
    <property type="component" value="Unassembled WGS sequence"/>
</dbReference>
<gene>
    <name evidence="5" type="ORF">ACFOW1_00495</name>
</gene>
<dbReference type="CDD" id="cd01166">
    <property type="entry name" value="KdgK"/>
    <property type="match status" value="1"/>
</dbReference>
<evidence type="ECO:0000313" key="6">
    <source>
        <dbReference type="Proteomes" id="UP001595906"/>
    </source>
</evidence>
<name>A0ABV8PT56_9BACT</name>
<dbReference type="PANTHER" id="PTHR43320">
    <property type="entry name" value="SUGAR KINASE"/>
    <property type="match status" value="1"/>
</dbReference>
<dbReference type="RefSeq" id="WP_379011446.1">
    <property type="nucleotide sequence ID" value="NZ_JBHSDC010000001.1"/>
</dbReference>
<reference evidence="6" key="1">
    <citation type="journal article" date="2019" name="Int. J. Syst. Evol. Microbiol.">
        <title>The Global Catalogue of Microorganisms (GCM) 10K type strain sequencing project: providing services to taxonomists for standard genome sequencing and annotation.</title>
        <authorList>
            <consortium name="The Broad Institute Genomics Platform"/>
            <consortium name="The Broad Institute Genome Sequencing Center for Infectious Disease"/>
            <person name="Wu L."/>
            <person name="Ma J."/>
        </authorList>
    </citation>
    <scope>NUCLEOTIDE SEQUENCE [LARGE SCALE GENOMIC DNA]</scope>
    <source>
        <strain evidence="6">CECT 8010</strain>
    </source>
</reference>
<keyword evidence="2" id="KW-0808">Transferase</keyword>
<evidence type="ECO:0000256" key="1">
    <source>
        <dbReference type="ARBA" id="ARBA00010688"/>
    </source>
</evidence>
<evidence type="ECO:0000259" key="4">
    <source>
        <dbReference type="Pfam" id="PF00294"/>
    </source>
</evidence>
<dbReference type="PANTHER" id="PTHR43320:SF2">
    <property type="entry name" value="2-DEHYDRO-3-DEOXYGLUCONOKINASE_2-DEHYDRO-3-DEOXYGALACTONOKINASE"/>
    <property type="match status" value="1"/>
</dbReference>
<protein>
    <submittedName>
        <fullName evidence="5">Sugar kinase</fullName>
    </submittedName>
</protein>
<dbReference type="EMBL" id="JBHSDC010000001">
    <property type="protein sequence ID" value="MFC4230348.1"/>
    <property type="molecule type" value="Genomic_DNA"/>
</dbReference>
<dbReference type="Pfam" id="PF00294">
    <property type="entry name" value="PfkB"/>
    <property type="match status" value="1"/>
</dbReference>
<comment type="caution">
    <text evidence="5">The sequence shown here is derived from an EMBL/GenBank/DDBJ whole genome shotgun (WGS) entry which is preliminary data.</text>
</comment>
<dbReference type="Gene3D" id="3.40.1190.20">
    <property type="match status" value="1"/>
</dbReference>
<evidence type="ECO:0000256" key="3">
    <source>
        <dbReference type="ARBA" id="ARBA00022777"/>
    </source>
</evidence>
<evidence type="ECO:0000256" key="2">
    <source>
        <dbReference type="ARBA" id="ARBA00022679"/>
    </source>
</evidence>
<comment type="similarity">
    <text evidence="1">Belongs to the carbohydrate kinase PfkB family.</text>
</comment>